<evidence type="ECO:0000256" key="1">
    <source>
        <dbReference type="SAM" id="MobiDB-lite"/>
    </source>
</evidence>
<keyword evidence="3" id="KW-1185">Reference proteome</keyword>
<evidence type="ECO:0008006" key="4">
    <source>
        <dbReference type="Google" id="ProtNLM"/>
    </source>
</evidence>
<feature type="region of interest" description="Disordered" evidence="1">
    <location>
        <begin position="373"/>
        <end position="407"/>
    </location>
</feature>
<dbReference type="Proteomes" id="UP000077266">
    <property type="component" value="Unassembled WGS sequence"/>
</dbReference>
<accession>A0A165NTP0</accession>
<reference evidence="2 3" key="1">
    <citation type="journal article" date="2016" name="Mol. Biol. Evol.">
        <title>Comparative Genomics of Early-Diverging Mushroom-Forming Fungi Provides Insights into the Origins of Lignocellulose Decay Capabilities.</title>
        <authorList>
            <person name="Nagy L.G."/>
            <person name="Riley R."/>
            <person name="Tritt A."/>
            <person name="Adam C."/>
            <person name="Daum C."/>
            <person name="Floudas D."/>
            <person name="Sun H."/>
            <person name="Yadav J.S."/>
            <person name="Pangilinan J."/>
            <person name="Larsson K.H."/>
            <person name="Matsuura K."/>
            <person name="Barry K."/>
            <person name="Labutti K."/>
            <person name="Kuo R."/>
            <person name="Ohm R.A."/>
            <person name="Bhattacharya S.S."/>
            <person name="Shirouzu T."/>
            <person name="Yoshinaga Y."/>
            <person name="Martin F.M."/>
            <person name="Grigoriev I.V."/>
            <person name="Hibbett D.S."/>
        </authorList>
    </citation>
    <scope>NUCLEOTIDE SEQUENCE [LARGE SCALE GENOMIC DNA]</scope>
    <source>
        <strain evidence="2 3">HHB12029</strain>
    </source>
</reference>
<dbReference type="SUPFAM" id="SSF56112">
    <property type="entry name" value="Protein kinase-like (PK-like)"/>
    <property type="match status" value="1"/>
</dbReference>
<sequence>MWSGRVSPNFWKRQIPGGWSPGEETWVVLQPFLLEKGYVLRARYQPGWIPSWSGLQNFYLFSDFEDGLMNKRFNIIDATKASDRAQVMLKAVLKLSDPSQGIGSYFAQEPQRSDPRNHCAPLLDVLHPPSVPDREILVYRRYLPWDIWPFQQVSEIVDLWTQAFEGLAFMHEHNTAHLDLSFSNIVMDGLHLLKEPNHPANPGYTYAPKKRAVRHIERFESERPVKYIFIDFDQSVRFGPDNPNHLWRRKKGQDNTAPELRSPEPYDAFALDVYCLGHMILTHWLNAYKNLEFVRPLVQDMMYQDPARRPTARDVEARFRVIVAQLSAKDLRKSPRRVHGYDFTEYILGNVPARVPPQASTDDSLLSKLFRRRRVASTPNRPTPSGGSSFATADDLSTRMASEPRQS</sequence>
<evidence type="ECO:0000313" key="3">
    <source>
        <dbReference type="Proteomes" id="UP000077266"/>
    </source>
</evidence>
<dbReference type="Gene3D" id="1.10.510.10">
    <property type="entry name" value="Transferase(Phosphotransferase) domain 1"/>
    <property type="match status" value="1"/>
</dbReference>
<dbReference type="InParanoid" id="A0A165NTP0"/>
<protein>
    <recommendedName>
        <fullName evidence="4">Protein kinase domain-containing protein</fullName>
    </recommendedName>
</protein>
<dbReference type="OrthoDB" id="5987198at2759"/>
<proteinExistence type="predicted"/>
<dbReference type="EMBL" id="KV425895">
    <property type="protein sequence ID" value="KZW01205.1"/>
    <property type="molecule type" value="Genomic_DNA"/>
</dbReference>
<name>A0A165NTP0_EXIGL</name>
<dbReference type="AlphaFoldDB" id="A0A165NTP0"/>
<evidence type="ECO:0000313" key="2">
    <source>
        <dbReference type="EMBL" id="KZW01205.1"/>
    </source>
</evidence>
<feature type="compositionally biased region" description="Polar residues" evidence="1">
    <location>
        <begin position="377"/>
        <end position="391"/>
    </location>
</feature>
<gene>
    <name evidence="2" type="ORF">EXIGLDRAFT_718960</name>
</gene>
<organism evidence="2 3">
    <name type="scientific">Exidia glandulosa HHB12029</name>
    <dbReference type="NCBI Taxonomy" id="1314781"/>
    <lineage>
        <taxon>Eukaryota</taxon>
        <taxon>Fungi</taxon>
        <taxon>Dikarya</taxon>
        <taxon>Basidiomycota</taxon>
        <taxon>Agaricomycotina</taxon>
        <taxon>Agaricomycetes</taxon>
        <taxon>Auriculariales</taxon>
        <taxon>Exidiaceae</taxon>
        <taxon>Exidia</taxon>
    </lineage>
</organism>
<dbReference type="InterPro" id="IPR011009">
    <property type="entry name" value="Kinase-like_dom_sf"/>
</dbReference>